<reference evidence="2" key="1">
    <citation type="submission" date="2020-02" db="EMBL/GenBank/DDBJ databases">
        <authorList>
            <person name="Meier V. D."/>
        </authorList>
    </citation>
    <scope>NUCLEOTIDE SEQUENCE</scope>
    <source>
        <strain evidence="2">AVDCRST_MAG73</strain>
    </source>
</reference>
<evidence type="ECO:0000313" key="2">
    <source>
        <dbReference type="EMBL" id="CAA9537797.1"/>
    </source>
</evidence>
<feature type="compositionally biased region" description="Basic residues" evidence="1">
    <location>
        <begin position="1"/>
        <end position="19"/>
    </location>
</feature>
<sequence>GRSAVCRRGRGRQRRRRLKEHAQASPRTQPLDRGGRFRGPRQERPAGVPAHRIEGGGSSGPRRRPARVAGLRDRDRDGDRREQGARRAGDGGPRLLLGRALRPLQRLPGADPWGAGDRPRTGGPLGRRMVDPRVRPVVRLRRQGGGDQRVRTGRRCRPIRPGGRAM</sequence>
<keyword evidence="2" id="KW-0413">Isomerase</keyword>
<evidence type="ECO:0000256" key="1">
    <source>
        <dbReference type="SAM" id="MobiDB-lite"/>
    </source>
</evidence>
<dbReference type="AlphaFoldDB" id="A0A6J4U0U4"/>
<organism evidence="2">
    <name type="scientific">uncultured Thermomicrobiales bacterium</name>
    <dbReference type="NCBI Taxonomy" id="1645740"/>
    <lineage>
        <taxon>Bacteria</taxon>
        <taxon>Pseudomonadati</taxon>
        <taxon>Thermomicrobiota</taxon>
        <taxon>Thermomicrobia</taxon>
        <taxon>Thermomicrobiales</taxon>
        <taxon>environmental samples</taxon>
    </lineage>
</organism>
<proteinExistence type="predicted"/>
<feature type="non-terminal residue" evidence="2">
    <location>
        <position position="166"/>
    </location>
</feature>
<feature type="compositionally biased region" description="Low complexity" evidence="1">
    <location>
        <begin position="93"/>
        <end position="110"/>
    </location>
</feature>
<accession>A0A6J4U0U4</accession>
<feature type="region of interest" description="Disordered" evidence="1">
    <location>
        <begin position="1"/>
        <end position="166"/>
    </location>
</feature>
<gene>
    <name evidence="2" type="ORF">AVDCRST_MAG73-1588</name>
</gene>
<name>A0A6J4U0U4_9BACT</name>
<dbReference type="GO" id="GO:0004751">
    <property type="term" value="F:ribose-5-phosphate isomerase activity"/>
    <property type="evidence" value="ECO:0007669"/>
    <property type="project" value="UniProtKB-EC"/>
</dbReference>
<feature type="non-terminal residue" evidence="2">
    <location>
        <position position="1"/>
    </location>
</feature>
<dbReference type="EC" id="5.3.1.6" evidence="2"/>
<dbReference type="EMBL" id="CADCWE010000097">
    <property type="protein sequence ID" value="CAA9537797.1"/>
    <property type="molecule type" value="Genomic_DNA"/>
</dbReference>
<feature type="compositionally biased region" description="Basic and acidic residues" evidence="1">
    <location>
        <begin position="70"/>
        <end position="89"/>
    </location>
</feature>
<protein>
    <submittedName>
        <fullName evidence="2">Ribose 5-phosphate isomerase B</fullName>
        <ecNumber evidence="2">5.3.1.6</ecNumber>
    </submittedName>
</protein>